<protein>
    <recommendedName>
        <fullName evidence="1">UPF0597 protein IAA55_00720</fullName>
    </recommendedName>
</protein>
<dbReference type="InterPro" id="IPR005130">
    <property type="entry name" value="Ser_deHydtase-like_asu"/>
</dbReference>
<gene>
    <name evidence="3" type="ORF">IAA55_00720</name>
</gene>
<feature type="domain" description="Serine dehydratase-like alpha subunit" evidence="2">
    <location>
        <begin position="176"/>
        <end position="419"/>
    </location>
</feature>
<dbReference type="AlphaFoldDB" id="A0A9D1E7P0"/>
<sequence>MKREDKLYRRYLEILREELTPAMGCTEPIAVAYAAAKARELLGEMPESVLVQASGSIVKNVKSVIVPNTGGRRGIPVAAAAGILFGRADSALEVLAEATEGDIAGLDPFLEKTDIQVQYLEEGHVFDLKVSLRKGQRTASVRITDHHTRITQMEKNGRMLLDQMPKETGDGTQERRDLFSMERIYDFAETVELGDVQELLDRQIACNMAIAREGLAGDYGANIGRVLEKTEERSPRTKAKAMAAAGSDARMNGCELPVVINSGSGNQGITCSVPVVVYARELGLDRERMYRALVLSNLTAIYEKSGIGTLSAYCGAVSAGAAAGGGIAYLCGGGFDEVKHTVVNALAIVSGIICDGAKASCAAKIAAAVDAGILGWQMYQNGQQFYSGDGIVSRGVDATISNVGTLGRDGMYETNEKIIEMMLKNTR</sequence>
<dbReference type="HAMAP" id="MF_01845">
    <property type="entry name" value="UPF0597"/>
    <property type="match status" value="1"/>
</dbReference>
<comment type="similarity">
    <text evidence="1">Belongs to the UPF0597 family.</text>
</comment>
<dbReference type="Proteomes" id="UP000823912">
    <property type="component" value="Unassembled WGS sequence"/>
</dbReference>
<evidence type="ECO:0000313" key="4">
    <source>
        <dbReference type="Proteomes" id="UP000823912"/>
    </source>
</evidence>
<accession>A0A9D1E7P0</accession>
<dbReference type="GO" id="GO:0080146">
    <property type="term" value="F:L-cysteine desulfhydrase activity"/>
    <property type="evidence" value="ECO:0007669"/>
    <property type="project" value="TreeGrafter"/>
</dbReference>
<dbReference type="GO" id="GO:0019450">
    <property type="term" value="P:L-cysteine catabolic process to pyruvate"/>
    <property type="evidence" value="ECO:0007669"/>
    <property type="project" value="TreeGrafter"/>
</dbReference>
<comment type="caution">
    <text evidence="3">The sequence shown here is derived from an EMBL/GenBank/DDBJ whole genome shotgun (WGS) entry which is preliminary data.</text>
</comment>
<evidence type="ECO:0000313" key="3">
    <source>
        <dbReference type="EMBL" id="HIR69788.1"/>
    </source>
</evidence>
<dbReference type="PIRSF" id="PIRSF006054">
    <property type="entry name" value="UCP006054"/>
    <property type="match status" value="1"/>
</dbReference>
<dbReference type="PANTHER" id="PTHR30501">
    <property type="entry name" value="UPF0597 PROTEIN YHAM"/>
    <property type="match status" value="1"/>
</dbReference>
<reference evidence="3" key="2">
    <citation type="journal article" date="2021" name="PeerJ">
        <title>Extensive microbial diversity within the chicken gut microbiome revealed by metagenomics and culture.</title>
        <authorList>
            <person name="Gilroy R."/>
            <person name="Ravi A."/>
            <person name="Getino M."/>
            <person name="Pursley I."/>
            <person name="Horton D.L."/>
            <person name="Alikhan N.F."/>
            <person name="Baker D."/>
            <person name="Gharbi K."/>
            <person name="Hall N."/>
            <person name="Watson M."/>
            <person name="Adriaenssens E.M."/>
            <person name="Foster-Nyarko E."/>
            <person name="Jarju S."/>
            <person name="Secka A."/>
            <person name="Antonio M."/>
            <person name="Oren A."/>
            <person name="Chaudhuri R.R."/>
            <person name="La Ragione R."/>
            <person name="Hildebrand F."/>
            <person name="Pallen M.J."/>
        </authorList>
    </citation>
    <scope>NUCLEOTIDE SEQUENCE</scope>
    <source>
        <strain evidence="3">ChiSjej5B23-6657</strain>
    </source>
</reference>
<proteinExistence type="inferred from homology"/>
<reference evidence="3" key="1">
    <citation type="submission" date="2020-10" db="EMBL/GenBank/DDBJ databases">
        <authorList>
            <person name="Gilroy R."/>
        </authorList>
    </citation>
    <scope>NUCLEOTIDE SEQUENCE</scope>
    <source>
        <strain evidence="3">ChiSjej5B23-6657</strain>
    </source>
</reference>
<dbReference type="InterPro" id="IPR021144">
    <property type="entry name" value="UPF0597"/>
</dbReference>
<dbReference type="EMBL" id="DVHM01000009">
    <property type="protein sequence ID" value="HIR69788.1"/>
    <property type="molecule type" value="Genomic_DNA"/>
</dbReference>
<name>A0A9D1E7P0_9FIRM</name>
<evidence type="ECO:0000259" key="2">
    <source>
        <dbReference type="Pfam" id="PF03313"/>
    </source>
</evidence>
<dbReference type="Pfam" id="PF03313">
    <property type="entry name" value="SDH_alpha"/>
    <property type="match status" value="1"/>
</dbReference>
<dbReference type="PANTHER" id="PTHR30501:SF2">
    <property type="entry name" value="UPF0597 PROTEIN YHAM"/>
    <property type="match status" value="1"/>
</dbReference>
<organism evidence="3 4">
    <name type="scientific">Candidatus Pullilachnospira gallistercoris</name>
    <dbReference type="NCBI Taxonomy" id="2840911"/>
    <lineage>
        <taxon>Bacteria</taxon>
        <taxon>Bacillati</taxon>
        <taxon>Bacillota</taxon>
        <taxon>Clostridia</taxon>
        <taxon>Lachnospirales</taxon>
        <taxon>Lachnospiraceae</taxon>
        <taxon>Lachnospiraceae incertae sedis</taxon>
        <taxon>Candidatus Pullilachnospira</taxon>
    </lineage>
</organism>
<evidence type="ECO:0000256" key="1">
    <source>
        <dbReference type="HAMAP-Rule" id="MF_01845"/>
    </source>
</evidence>